<reference evidence="2 3" key="1">
    <citation type="submission" date="2016-10" db="EMBL/GenBank/DDBJ databases">
        <authorList>
            <person name="de Groot N.N."/>
        </authorList>
    </citation>
    <scope>NUCLEOTIDE SEQUENCE [LARGE SCALE GENOMIC DNA]</scope>
    <source>
        <strain evidence="2 3">DSM 29316</strain>
    </source>
</reference>
<protein>
    <submittedName>
        <fullName evidence="2">Pyridoxamine 5'-phosphate oxidase like</fullName>
    </submittedName>
</protein>
<dbReference type="PANTHER" id="PTHR34818">
    <property type="entry name" value="PROTEIN BLI-3"/>
    <property type="match status" value="1"/>
</dbReference>
<keyword evidence="3" id="KW-1185">Reference proteome</keyword>
<dbReference type="InterPro" id="IPR052917">
    <property type="entry name" value="Stress-Dev_Protein"/>
</dbReference>
<dbReference type="Gene3D" id="2.30.110.10">
    <property type="entry name" value="Electron Transport, Fmn-binding Protein, Chain A"/>
    <property type="match status" value="1"/>
</dbReference>
<evidence type="ECO:0000313" key="3">
    <source>
        <dbReference type="Proteomes" id="UP000198796"/>
    </source>
</evidence>
<dbReference type="Proteomes" id="UP000198796">
    <property type="component" value="Unassembled WGS sequence"/>
</dbReference>
<dbReference type="EMBL" id="FOJU01000002">
    <property type="protein sequence ID" value="SFA86681.1"/>
    <property type="molecule type" value="Genomic_DNA"/>
</dbReference>
<feature type="domain" description="General stress protein FMN-binding split barrel" evidence="1">
    <location>
        <begin position="7"/>
        <end position="147"/>
    </location>
</feature>
<dbReference type="PANTHER" id="PTHR34818:SF1">
    <property type="entry name" value="PROTEIN BLI-3"/>
    <property type="match status" value="1"/>
</dbReference>
<dbReference type="RefSeq" id="WP_245752531.1">
    <property type="nucleotide sequence ID" value="NZ_FOJU01000002.1"/>
</dbReference>
<dbReference type="SUPFAM" id="SSF50475">
    <property type="entry name" value="FMN-binding split barrel"/>
    <property type="match status" value="1"/>
</dbReference>
<dbReference type="InterPro" id="IPR012349">
    <property type="entry name" value="Split_barrel_FMN-bd"/>
</dbReference>
<dbReference type="InterPro" id="IPR038725">
    <property type="entry name" value="YdaG_split_barrel_FMN-bd"/>
</dbReference>
<accession>A0A1I0WDH1</accession>
<dbReference type="STRING" id="871651.SAMN05421688_1306"/>
<sequence length="160" mass="17914">MKDLTTDQKDTFWTRLDKVRAGMLHTDPDRVVPMSHYVDVERGVLWFITAQGNDCHDAAEAGKSVHFVVADASAKIYARVDGKLSSENDPDKLDELWSPIAAAWFEDGREDEDVRLVKFTPSKAEAWLTDGAAGFLYQMARANLVENATPDMGEHGIIRF</sequence>
<evidence type="ECO:0000313" key="2">
    <source>
        <dbReference type="EMBL" id="SFA86681.1"/>
    </source>
</evidence>
<organism evidence="2 3">
    <name type="scientific">Poseidonocella pacifica</name>
    <dbReference type="NCBI Taxonomy" id="871651"/>
    <lineage>
        <taxon>Bacteria</taxon>
        <taxon>Pseudomonadati</taxon>
        <taxon>Pseudomonadota</taxon>
        <taxon>Alphaproteobacteria</taxon>
        <taxon>Rhodobacterales</taxon>
        <taxon>Roseobacteraceae</taxon>
        <taxon>Poseidonocella</taxon>
    </lineage>
</organism>
<evidence type="ECO:0000259" key="1">
    <source>
        <dbReference type="Pfam" id="PF16242"/>
    </source>
</evidence>
<name>A0A1I0WDH1_9RHOB</name>
<proteinExistence type="predicted"/>
<dbReference type="Pfam" id="PF16242">
    <property type="entry name" value="Pyrid_ox_like"/>
    <property type="match status" value="1"/>
</dbReference>
<gene>
    <name evidence="2" type="ORF">SAMN05421688_1306</name>
</gene>
<dbReference type="AlphaFoldDB" id="A0A1I0WDH1"/>